<feature type="chain" id="PRO_5026881483" evidence="4">
    <location>
        <begin position="21"/>
        <end position="313"/>
    </location>
</feature>
<keyword evidence="3" id="KW-0812">Transmembrane</keyword>
<dbReference type="Proteomes" id="UP000504635">
    <property type="component" value="Unplaced"/>
</dbReference>
<feature type="region of interest" description="Disordered" evidence="2">
    <location>
        <begin position="271"/>
        <end position="313"/>
    </location>
</feature>
<dbReference type="SUPFAM" id="SSF48726">
    <property type="entry name" value="Immunoglobulin"/>
    <property type="match status" value="1"/>
</dbReference>
<reference evidence="8" key="1">
    <citation type="submission" date="2025-08" db="UniProtKB">
        <authorList>
            <consortium name="RefSeq"/>
        </authorList>
    </citation>
    <scope>IDENTIFICATION</scope>
    <source>
        <tissue evidence="8">Gonads</tissue>
    </source>
</reference>
<keyword evidence="4" id="KW-0732">Signal</keyword>
<dbReference type="KEGG" id="soy:115878171"/>
<sequence length="313" mass="35266">MYNTLGPVLCFVFFIIIVKGAIIKKVSVDIGKNITIQCPLHKSKDIMWEREGRTADQNIMMNLLNNGSLFLQEVDKNDSAVYSCGRENDVTDIRARVNLTVRTPPSPLIVSIKPSTIIALILWEVNGTGGYPIINFTAQYRLAYNNSSWIPISPNHITPNSRQVEVFNLTPNTTYEFRIWATNQLGKSPVVNVFGTTKKQYPEQELARHLLEGADKFDTRWWAVAVGIVMGTLVLLGIGTCTLLYQECRVTTVEEEQEIIELVPNIILNPGFEGTSRNEPDENSNNEIPMRLNNNTTHNHADRRNNAKACNTF</sequence>
<keyword evidence="3" id="KW-1133">Transmembrane helix</keyword>
<feature type="compositionally biased region" description="Polar residues" evidence="2">
    <location>
        <begin position="283"/>
        <end position="298"/>
    </location>
</feature>
<evidence type="ECO:0000256" key="4">
    <source>
        <dbReference type="SAM" id="SignalP"/>
    </source>
</evidence>
<keyword evidence="1" id="KW-0677">Repeat</keyword>
<dbReference type="OrthoDB" id="6266590at2759"/>
<dbReference type="AlphaFoldDB" id="A0A6J2XHM6"/>
<evidence type="ECO:0000259" key="6">
    <source>
        <dbReference type="PROSITE" id="PS50853"/>
    </source>
</evidence>
<proteinExistence type="predicted"/>
<dbReference type="InterPro" id="IPR003598">
    <property type="entry name" value="Ig_sub2"/>
</dbReference>
<dbReference type="PROSITE" id="PS50853">
    <property type="entry name" value="FN3"/>
    <property type="match status" value="1"/>
</dbReference>
<protein>
    <submittedName>
        <fullName evidence="8">Contactin-1 isoform X1</fullName>
    </submittedName>
</protein>
<dbReference type="InterPro" id="IPR013783">
    <property type="entry name" value="Ig-like_fold"/>
</dbReference>
<dbReference type="PANTHER" id="PTHR13817">
    <property type="entry name" value="TITIN"/>
    <property type="match status" value="1"/>
</dbReference>
<dbReference type="SUPFAM" id="SSF49265">
    <property type="entry name" value="Fibronectin type III"/>
    <property type="match status" value="1"/>
</dbReference>
<gene>
    <name evidence="8" type="primary">LOC115878171</name>
</gene>
<dbReference type="Pfam" id="PF00041">
    <property type="entry name" value="fn3"/>
    <property type="match status" value="1"/>
</dbReference>
<feature type="signal peptide" evidence="4">
    <location>
        <begin position="1"/>
        <end position="20"/>
    </location>
</feature>
<dbReference type="GeneID" id="115878171"/>
<accession>A0A6J2XHM6</accession>
<dbReference type="InterPro" id="IPR050964">
    <property type="entry name" value="Striated_Muscle_Regulatory"/>
</dbReference>
<dbReference type="InterPro" id="IPR036179">
    <property type="entry name" value="Ig-like_dom_sf"/>
</dbReference>
<dbReference type="InterPro" id="IPR003599">
    <property type="entry name" value="Ig_sub"/>
</dbReference>
<evidence type="ECO:0000313" key="8">
    <source>
        <dbReference type="RefSeq" id="XP_030750430.1"/>
    </source>
</evidence>
<dbReference type="GO" id="GO:0009653">
    <property type="term" value="P:anatomical structure morphogenesis"/>
    <property type="evidence" value="ECO:0007669"/>
    <property type="project" value="UniProtKB-ARBA"/>
</dbReference>
<feature type="transmembrane region" description="Helical" evidence="3">
    <location>
        <begin position="221"/>
        <end position="245"/>
    </location>
</feature>
<dbReference type="PROSITE" id="PS50835">
    <property type="entry name" value="IG_LIKE"/>
    <property type="match status" value="1"/>
</dbReference>
<dbReference type="InterPro" id="IPR036116">
    <property type="entry name" value="FN3_sf"/>
</dbReference>
<dbReference type="SMART" id="SM00060">
    <property type="entry name" value="FN3"/>
    <property type="match status" value="1"/>
</dbReference>
<feature type="domain" description="Ig-like" evidence="5">
    <location>
        <begin position="7"/>
        <end position="100"/>
    </location>
</feature>
<evidence type="ECO:0000256" key="1">
    <source>
        <dbReference type="ARBA" id="ARBA00022737"/>
    </source>
</evidence>
<dbReference type="InterPro" id="IPR013098">
    <property type="entry name" value="Ig_I-set"/>
</dbReference>
<dbReference type="InterPro" id="IPR007110">
    <property type="entry name" value="Ig-like_dom"/>
</dbReference>
<dbReference type="Gene3D" id="2.60.40.10">
    <property type="entry name" value="Immunoglobulins"/>
    <property type="match status" value="2"/>
</dbReference>
<dbReference type="Pfam" id="PF07679">
    <property type="entry name" value="I-set"/>
    <property type="match status" value="1"/>
</dbReference>
<dbReference type="SMART" id="SM00408">
    <property type="entry name" value="IGc2"/>
    <property type="match status" value="1"/>
</dbReference>
<dbReference type="PANTHER" id="PTHR13817:SF73">
    <property type="entry name" value="FIBRONECTIN TYPE-III DOMAIN-CONTAINING PROTEIN"/>
    <property type="match status" value="1"/>
</dbReference>
<evidence type="ECO:0000256" key="2">
    <source>
        <dbReference type="SAM" id="MobiDB-lite"/>
    </source>
</evidence>
<evidence type="ECO:0000313" key="7">
    <source>
        <dbReference type="Proteomes" id="UP000504635"/>
    </source>
</evidence>
<keyword evidence="3" id="KW-0472">Membrane</keyword>
<dbReference type="GO" id="GO:0030154">
    <property type="term" value="P:cell differentiation"/>
    <property type="evidence" value="ECO:0007669"/>
    <property type="project" value="UniProtKB-ARBA"/>
</dbReference>
<evidence type="ECO:0000259" key="5">
    <source>
        <dbReference type="PROSITE" id="PS50835"/>
    </source>
</evidence>
<dbReference type="SMART" id="SM00409">
    <property type="entry name" value="IG"/>
    <property type="match status" value="1"/>
</dbReference>
<keyword evidence="7" id="KW-1185">Reference proteome</keyword>
<organism evidence="7 8">
    <name type="scientific">Sitophilus oryzae</name>
    <name type="common">Rice weevil</name>
    <name type="synonym">Curculio oryzae</name>
    <dbReference type="NCBI Taxonomy" id="7048"/>
    <lineage>
        <taxon>Eukaryota</taxon>
        <taxon>Metazoa</taxon>
        <taxon>Ecdysozoa</taxon>
        <taxon>Arthropoda</taxon>
        <taxon>Hexapoda</taxon>
        <taxon>Insecta</taxon>
        <taxon>Pterygota</taxon>
        <taxon>Neoptera</taxon>
        <taxon>Endopterygota</taxon>
        <taxon>Coleoptera</taxon>
        <taxon>Polyphaga</taxon>
        <taxon>Cucujiformia</taxon>
        <taxon>Curculionidae</taxon>
        <taxon>Dryophthorinae</taxon>
        <taxon>Sitophilus</taxon>
    </lineage>
</organism>
<name>A0A6J2XHM6_SITOR</name>
<feature type="domain" description="Fibronectin type-III" evidence="6">
    <location>
        <begin position="104"/>
        <end position="203"/>
    </location>
</feature>
<evidence type="ECO:0000256" key="3">
    <source>
        <dbReference type="SAM" id="Phobius"/>
    </source>
</evidence>
<dbReference type="RefSeq" id="XP_030750430.1">
    <property type="nucleotide sequence ID" value="XM_030894570.1"/>
</dbReference>
<dbReference type="InParanoid" id="A0A6J2XHM6"/>
<dbReference type="InterPro" id="IPR003961">
    <property type="entry name" value="FN3_dom"/>
</dbReference>
<dbReference type="CDD" id="cd00063">
    <property type="entry name" value="FN3"/>
    <property type="match status" value="1"/>
</dbReference>